<evidence type="ECO:0000313" key="9">
    <source>
        <dbReference type="Proteomes" id="UP000007264"/>
    </source>
</evidence>
<comment type="caution">
    <text evidence="8">The sequence shown here is derived from an EMBL/GenBank/DDBJ whole genome shotgun (WGS) entry which is preliminary data.</text>
</comment>
<dbReference type="PANTHER" id="PTHR12412:SF2">
    <property type="entry name" value="NUCLEAR CAP-BINDING PROTEIN SUBUNIT 1"/>
    <property type="match status" value="1"/>
</dbReference>
<gene>
    <name evidence="8" type="ORF">COCSUDRAFT_61488</name>
</gene>
<keyword evidence="3" id="KW-0507">mRNA processing</keyword>
<dbReference type="eggNOG" id="KOG1104">
    <property type="taxonomic scope" value="Eukaryota"/>
</dbReference>
<protein>
    <submittedName>
        <fullName evidence="8">ARM repeat-containing protein</fullName>
    </submittedName>
</protein>
<dbReference type="InterPro" id="IPR015172">
    <property type="entry name" value="MIF4G-like_typ-1"/>
</dbReference>
<comment type="subcellular location">
    <subcellularLocation>
        <location evidence="1">Nucleus</location>
    </subcellularLocation>
</comment>
<sequence length="887" mass="96426">MTDDLIGSSTEKGTDAIVVLRMQGEDTLIVLTLRVNTNGVGAPSTEDDLEQLYRSLRRDLHYNGDLVRNIIIDCAVELSPKTAVYATLVGLLNTDDQDFTTDLIQSANEQFNVVLAAGDKNRARLLLRFFAALVVANVLHASSVLAALLSVVDAASAIASAGGGGDSGRLWQPYTDYLVYAALMALPWGGAELAESAPSDLERLFGGVEAYMAARPRASQPALRPFLRPKDADDIPAQSDSGGASFLGQVWEAVQELRSGGKWSVDAIRQVAPAFEAKLAAGQPHDLPALTVPPTPPGVSGTAAPMEAAASVLELFPPRGIIRLLPAEHTELGTLKVERLVAEEYILDTIHFFEADRVECARRLAKGLQLPGKHESLLAEMLFSQMLRVPQPQLKPLAYSTLMVDVCKLMATFPRSMSACVRECFARMDVMDPELRMRLADWLAYHLSNFEFMWPWDKWKHVLDMPPHNSQRRFVVATLSKLVRLSYRSRIQSVIPPAFVPLLAADNDVLPLPGPPELAPDADVDGAHEDERDAETVRAYQLLQMVRHKVVSEGVLEWVEEEQLRQELGGGLGVLRMLLRGYLVAGAKSFTHMITALERYCTTLQALLHETGHEARSPASTSFVCNNSGGILQGEVALVDVTAKVWANAPQRAAQVIDRLMALRLVSGAAIVAWVFGCPGVRTLADELSTGLAWEVFYNAVNKMLARTQDARDDLSEAQAESDAAGARAREAAEAFSRAGEGEDTPQDLAERLAQEEAAAGSVLAETQAQVEGRQADLDEAVQLQEALLLQVFTNFRDILLEGHAELGASAAEPASGEEPDPSAIGATEQQDAKHAWYAFMLATLQSFTRRYYKAVASIAGQVEDDLFQGDAVPEDVRTAIVESLHL</sequence>
<reference evidence="8 9" key="1">
    <citation type="journal article" date="2012" name="Genome Biol.">
        <title>The genome of the polar eukaryotic microalga coccomyxa subellipsoidea reveals traits of cold adaptation.</title>
        <authorList>
            <person name="Blanc G."/>
            <person name="Agarkova I."/>
            <person name="Grimwood J."/>
            <person name="Kuo A."/>
            <person name="Brueggeman A."/>
            <person name="Dunigan D."/>
            <person name="Gurnon J."/>
            <person name="Ladunga I."/>
            <person name="Lindquist E."/>
            <person name="Lucas S."/>
            <person name="Pangilinan J."/>
            <person name="Proschold T."/>
            <person name="Salamov A."/>
            <person name="Schmutz J."/>
            <person name="Weeks D."/>
            <person name="Yamada T."/>
            <person name="Claverie J.M."/>
            <person name="Grigoriev I."/>
            <person name="Van Etten J."/>
            <person name="Lomsadze A."/>
            <person name="Borodovsky M."/>
        </authorList>
    </citation>
    <scope>NUCLEOTIDE SEQUENCE [LARGE SCALE GENOMIC DNA]</scope>
    <source>
        <strain evidence="8 9">C-169</strain>
    </source>
</reference>
<proteinExistence type="inferred from homology"/>
<evidence type="ECO:0000256" key="3">
    <source>
        <dbReference type="ARBA" id="ARBA00022664"/>
    </source>
</evidence>
<dbReference type="GO" id="GO:0000184">
    <property type="term" value="P:nuclear-transcribed mRNA catabolic process, nonsense-mediated decay"/>
    <property type="evidence" value="ECO:0007669"/>
    <property type="project" value="TreeGrafter"/>
</dbReference>
<evidence type="ECO:0000256" key="5">
    <source>
        <dbReference type="ARBA" id="ARBA00023242"/>
    </source>
</evidence>
<organism evidence="8 9">
    <name type="scientific">Coccomyxa subellipsoidea (strain C-169)</name>
    <name type="common">Green microalga</name>
    <dbReference type="NCBI Taxonomy" id="574566"/>
    <lineage>
        <taxon>Eukaryota</taxon>
        <taxon>Viridiplantae</taxon>
        <taxon>Chlorophyta</taxon>
        <taxon>core chlorophytes</taxon>
        <taxon>Trebouxiophyceae</taxon>
        <taxon>Trebouxiophyceae incertae sedis</taxon>
        <taxon>Coccomyxaceae</taxon>
        <taxon>Coccomyxa</taxon>
        <taxon>Coccomyxa subellipsoidea</taxon>
    </lineage>
</organism>
<feature type="region of interest" description="Disordered" evidence="6">
    <location>
        <begin position="714"/>
        <end position="747"/>
    </location>
</feature>
<feature type="domain" description="MIF4G" evidence="7">
    <location>
        <begin position="23"/>
        <end position="258"/>
    </location>
</feature>
<dbReference type="KEGG" id="csl:COCSUDRAFT_61488"/>
<dbReference type="RefSeq" id="XP_005649801.1">
    <property type="nucleotide sequence ID" value="XM_005649744.1"/>
</dbReference>
<dbReference type="Pfam" id="PF02854">
    <property type="entry name" value="MIF4G"/>
    <property type="match status" value="1"/>
</dbReference>
<dbReference type="Pfam" id="PF09088">
    <property type="entry name" value="MIF4G_like"/>
    <property type="match status" value="1"/>
</dbReference>
<dbReference type="Gene3D" id="1.25.40.180">
    <property type="match status" value="3"/>
</dbReference>
<dbReference type="AlphaFoldDB" id="I0Z3N8"/>
<accession>I0Z3N8</accession>
<keyword evidence="5" id="KW-0539">Nucleus</keyword>
<dbReference type="OrthoDB" id="10252707at2759"/>
<evidence type="ECO:0000256" key="6">
    <source>
        <dbReference type="SAM" id="MobiDB-lite"/>
    </source>
</evidence>
<dbReference type="GO" id="GO:0000339">
    <property type="term" value="F:RNA cap binding"/>
    <property type="evidence" value="ECO:0007669"/>
    <property type="project" value="InterPro"/>
</dbReference>
<dbReference type="EMBL" id="AGSI01000004">
    <property type="protein sequence ID" value="EIE25257.1"/>
    <property type="molecule type" value="Genomic_DNA"/>
</dbReference>
<dbReference type="InterPro" id="IPR003890">
    <property type="entry name" value="MIF4G-like_typ-3"/>
</dbReference>
<dbReference type="GO" id="GO:0005846">
    <property type="term" value="C:nuclear cap binding complex"/>
    <property type="evidence" value="ECO:0007669"/>
    <property type="project" value="InterPro"/>
</dbReference>
<evidence type="ECO:0000256" key="4">
    <source>
        <dbReference type="ARBA" id="ARBA00023187"/>
    </source>
</evidence>
<dbReference type="InterPro" id="IPR027159">
    <property type="entry name" value="CBP80"/>
</dbReference>
<evidence type="ECO:0000256" key="1">
    <source>
        <dbReference type="ARBA" id="ARBA00004123"/>
    </source>
</evidence>
<dbReference type="GeneID" id="17043259"/>
<dbReference type="GO" id="GO:0006397">
    <property type="term" value="P:mRNA processing"/>
    <property type="evidence" value="ECO:0007669"/>
    <property type="project" value="UniProtKB-KW"/>
</dbReference>
<name>I0Z3N8_COCSC</name>
<dbReference type="GO" id="GO:0005634">
    <property type="term" value="C:nucleus"/>
    <property type="evidence" value="ECO:0007669"/>
    <property type="project" value="UniProtKB-SubCell"/>
</dbReference>
<feature type="compositionally biased region" description="Low complexity" evidence="6">
    <location>
        <begin position="717"/>
        <end position="727"/>
    </location>
</feature>
<comment type="similarity">
    <text evidence="2">Belongs to the NCBP1 family.</text>
</comment>
<evidence type="ECO:0000313" key="8">
    <source>
        <dbReference type="EMBL" id="EIE25257.1"/>
    </source>
</evidence>
<dbReference type="SUPFAM" id="SSF48371">
    <property type="entry name" value="ARM repeat"/>
    <property type="match status" value="3"/>
</dbReference>
<evidence type="ECO:0000256" key="2">
    <source>
        <dbReference type="ARBA" id="ARBA00007413"/>
    </source>
</evidence>
<keyword evidence="4" id="KW-0508">mRNA splicing</keyword>
<dbReference type="InterPro" id="IPR015174">
    <property type="entry name" value="MIF4G-like_typ-2"/>
</dbReference>
<dbReference type="GO" id="GO:0003729">
    <property type="term" value="F:mRNA binding"/>
    <property type="evidence" value="ECO:0007669"/>
    <property type="project" value="TreeGrafter"/>
</dbReference>
<dbReference type="GO" id="GO:0006406">
    <property type="term" value="P:mRNA export from nucleus"/>
    <property type="evidence" value="ECO:0007669"/>
    <property type="project" value="InterPro"/>
</dbReference>
<dbReference type="Proteomes" id="UP000007264">
    <property type="component" value="Unassembled WGS sequence"/>
</dbReference>
<dbReference type="GO" id="GO:0008380">
    <property type="term" value="P:RNA splicing"/>
    <property type="evidence" value="ECO:0007669"/>
    <property type="project" value="UniProtKB-KW"/>
</dbReference>
<keyword evidence="9" id="KW-1185">Reference proteome</keyword>
<dbReference type="InterPro" id="IPR016024">
    <property type="entry name" value="ARM-type_fold"/>
</dbReference>
<dbReference type="PANTHER" id="PTHR12412">
    <property type="entry name" value="CAP BINDING PROTEIN"/>
    <property type="match status" value="1"/>
</dbReference>
<dbReference type="STRING" id="574566.I0Z3N8"/>
<dbReference type="SMART" id="SM00543">
    <property type="entry name" value="MIF4G"/>
    <property type="match status" value="1"/>
</dbReference>
<dbReference type="Pfam" id="PF09090">
    <property type="entry name" value="MIF4G_like_2"/>
    <property type="match status" value="1"/>
</dbReference>
<evidence type="ECO:0000259" key="7">
    <source>
        <dbReference type="SMART" id="SM00543"/>
    </source>
</evidence>